<evidence type="ECO:0000313" key="5">
    <source>
        <dbReference type="EMBL" id="MCT2043632.1"/>
    </source>
</evidence>
<reference evidence="5 6" key="1">
    <citation type="submission" date="2022-04" db="EMBL/GenBank/DDBJ databases">
        <title>Human microbiome associated bacterial genomes.</title>
        <authorList>
            <person name="Sandstrom S."/>
            <person name="Salamzade R."/>
            <person name="Kalan L.R."/>
        </authorList>
    </citation>
    <scope>NUCLEOTIDE SEQUENCE [LARGE SCALE GENOMIC DNA]</scope>
    <source>
        <strain evidence="6">p3-SID1799</strain>
    </source>
</reference>
<protein>
    <submittedName>
        <fullName evidence="5">HpcH/HpaI aldolase/citrate lyase family protein</fullName>
    </submittedName>
</protein>
<comment type="similarity">
    <text evidence="1">Belongs to the HpcH/HpaI aldolase family.</text>
</comment>
<keyword evidence="6" id="KW-1185">Reference proteome</keyword>
<dbReference type="RefSeq" id="WP_260104726.1">
    <property type="nucleotide sequence ID" value="NZ_JALXSQ010000061.1"/>
</dbReference>
<dbReference type="PANTHER" id="PTHR30502:SF0">
    <property type="entry name" value="PHOSPHOENOLPYRUVATE CARBOXYLASE FAMILY PROTEIN"/>
    <property type="match status" value="1"/>
</dbReference>
<evidence type="ECO:0000256" key="2">
    <source>
        <dbReference type="ARBA" id="ARBA00022723"/>
    </source>
</evidence>
<dbReference type="InterPro" id="IPR015813">
    <property type="entry name" value="Pyrv/PenolPyrv_kinase-like_dom"/>
</dbReference>
<keyword evidence="2" id="KW-0479">Metal-binding</keyword>
<evidence type="ECO:0000313" key="6">
    <source>
        <dbReference type="Proteomes" id="UP001525379"/>
    </source>
</evidence>
<dbReference type="Gene3D" id="3.20.20.60">
    <property type="entry name" value="Phosphoenolpyruvate-binding domains"/>
    <property type="match status" value="1"/>
</dbReference>
<dbReference type="PANTHER" id="PTHR30502">
    <property type="entry name" value="2-KETO-3-DEOXY-L-RHAMNONATE ALDOLASE"/>
    <property type="match status" value="1"/>
</dbReference>
<dbReference type="InterPro" id="IPR005000">
    <property type="entry name" value="Aldolase/citrate-lyase_domain"/>
</dbReference>
<feature type="domain" description="HpcH/HpaI aldolase/citrate lyase" evidence="4">
    <location>
        <begin position="25"/>
        <end position="248"/>
    </location>
</feature>
<dbReference type="EMBL" id="JALXSQ010000061">
    <property type="protein sequence ID" value="MCT2043632.1"/>
    <property type="molecule type" value="Genomic_DNA"/>
</dbReference>
<name>A0ABT2HZ85_9MICO</name>
<sequence length="270" mass="28434">MSLRVDLPPTFADRLREASRQRALAGMWVCSGSPLMAEIVAGAGLDWLLIDAEHSPLGLESIQLQLQAAAAYPTTPVVRVPVNDKVVIKQYLDLGAQNMLVPMVNTAEDAEAAVAAMHYPPRGVRGVGSALARGARWNRVPDYLARASELVSLTVQIETVEAVENADAIVAVDGVDAVFVGPSDLAASMGLLGEQERPEVVAAVEGAITAAHKAGKPVGVNAFGEEARKRYLDAGVDFVLVDADVATVARTSEKFAAELCSGDSITRASY</sequence>
<dbReference type="SUPFAM" id="SSF51621">
    <property type="entry name" value="Phosphoenolpyruvate/pyruvate domain"/>
    <property type="match status" value="1"/>
</dbReference>
<dbReference type="InterPro" id="IPR050251">
    <property type="entry name" value="HpcH-HpaI_aldolase"/>
</dbReference>
<organism evidence="5 6">
    <name type="scientific">Pseudoclavibacter albus</name>
    <dbReference type="NCBI Taxonomy" id="272241"/>
    <lineage>
        <taxon>Bacteria</taxon>
        <taxon>Bacillati</taxon>
        <taxon>Actinomycetota</taxon>
        <taxon>Actinomycetes</taxon>
        <taxon>Micrococcales</taxon>
        <taxon>Microbacteriaceae</taxon>
        <taxon>Pseudoclavibacter</taxon>
    </lineage>
</organism>
<comment type="caution">
    <text evidence="5">The sequence shown here is derived from an EMBL/GenBank/DDBJ whole genome shotgun (WGS) entry which is preliminary data.</text>
</comment>
<evidence type="ECO:0000259" key="4">
    <source>
        <dbReference type="Pfam" id="PF03328"/>
    </source>
</evidence>
<dbReference type="Pfam" id="PF03328">
    <property type="entry name" value="HpcH_HpaI"/>
    <property type="match status" value="1"/>
</dbReference>
<dbReference type="GO" id="GO:0016829">
    <property type="term" value="F:lyase activity"/>
    <property type="evidence" value="ECO:0007669"/>
    <property type="project" value="UniProtKB-KW"/>
</dbReference>
<accession>A0ABT2HZ85</accession>
<dbReference type="InterPro" id="IPR040442">
    <property type="entry name" value="Pyrv_kinase-like_dom_sf"/>
</dbReference>
<evidence type="ECO:0000256" key="3">
    <source>
        <dbReference type="ARBA" id="ARBA00023239"/>
    </source>
</evidence>
<dbReference type="Proteomes" id="UP001525379">
    <property type="component" value="Unassembled WGS sequence"/>
</dbReference>
<gene>
    <name evidence="5" type="ORF">M3D15_09885</name>
</gene>
<proteinExistence type="inferred from homology"/>
<keyword evidence="3 5" id="KW-0456">Lyase</keyword>
<evidence type="ECO:0000256" key="1">
    <source>
        <dbReference type="ARBA" id="ARBA00005568"/>
    </source>
</evidence>